<evidence type="ECO:0000259" key="3">
    <source>
        <dbReference type="PROSITE" id="PS50102"/>
    </source>
</evidence>
<dbReference type="InterPro" id="IPR035979">
    <property type="entry name" value="RBD_domain_sf"/>
</dbReference>
<gene>
    <name evidence="4" type="ORF">Ahy_A06g026529</name>
</gene>
<organism evidence="4 5">
    <name type="scientific">Arachis hypogaea</name>
    <name type="common">Peanut</name>
    <dbReference type="NCBI Taxonomy" id="3818"/>
    <lineage>
        <taxon>Eukaryota</taxon>
        <taxon>Viridiplantae</taxon>
        <taxon>Streptophyta</taxon>
        <taxon>Embryophyta</taxon>
        <taxon>Tracheophyta</taxon>
        <taxon>Spermatophyta</taxon>
        <taxon>Magnoliopsida</taxon>
        <taxon>eudicotyledons</taxon>
        <taxon>Gunneridae</taxon>
        <taxon>Pentapetalae</taxon>
        <taxon>rosids</taxon>
        <taxon>fabids</taxon>
        <taxon>Fabales</taxon>
        <taxon>Fabaceae</taxon>
        <taxon>Papilionoideae</taxon>
        <taxon>50 kb inversion clade</taxon>
        <taxon>dalbergioids sensu lato</taxon>
        <taxon>Dalbergieae</taxon>
        <taxon>Pterocarpus clade</taxon>
        <taxon>Arachis</taxon>
    </lineage>
</organism>
<feature type="compositionally biased region" description="Pro residues" evidence="2">
    <location>
        <begin position="39"/>
        <end position="63"/>
    </location>
</feature>
<dbReference type="GO" id="GO:0003723">
    <property type="term" value="F:RNA binding"/>
    <property type="evidence" value="ECO:0007669"/>
    <property type="project" value="UniProtKB-UniRule"/>
</dbReference>
<dbReference type="AlphaFoldDB" id="A0A445CKS6"/>
<comment type="caution">
    <text evidence="4">The sequence shown here is derived from an EMBL/GenBank/DDBJ whole genome shotgun (WGS) entry which is preliminary data.</text>
</comment>
<evidence type="ECO:0000256" key="1">
    <source>
        <dbReference type="PROSITE-ProRule" id="PRU00176"/>
    </source>
</evidence>
<keyword evidence="1" id="KW-0694">RNA-binding</keyword>
<feature type="domain" description="RRM" evidence="3">
    <location>
        <begin position="121"/>
        <end position="167"/>
    </location>
</feature>
<dbReference type="EMBL" id="SDMP01000006">
    <property type="protein sequence ID" value="RYR51508.1"/>
    <property type="molecule type" value="Genomic_DNA"/>
</dbReference>
<proteinExistence type="predicted"/>
<dbReference type="InterPro" id="IPR012677">
    <property type="entry name" value="Nucleotide-bd_a/b_plait_sf"/>
</dbReference>
<evidence type="ECO:0000313" key="4">
    <source>
        <dbReference type="EMBL" id="RYR51508.1"/>
    </source>
</evidence>
<evidence type="ECO:0000256" key="2">
    <source>
        <dbReference type="SAM" id="MobiDB-lite"/>
    </source>
</evidence>
<dbReference type="SUPFAM" id="SSF54928">
    <property type="entry name" value="RNA-binding domain, RBD"/>
    <property type="match status" value="1"/>
</dbReference>
<feature type="region of interest" description="Disordered" evidence="2">
    <location>
        <begin position="1"/>
        <end position="63"/>
    </location>
</feature>
<protein>
    <recommendedName>
        <fullName evidence="3">RRM domain-containing protein</fullName>
    </recommendedName>
</protein>
<evidence type="ECO:0000313" key="5">
    <source>
        <dbReference type="Proteomes" id="UP000289738"/>
    </source>
</evidence>
<accession>A0A445CKS6</accession>
<dbReference type="InterPro" id="IPR000504">
    <property type="entry name" value="RRM_dom"/>
</dbReference>
<name>A0A445CKS6_ARAHY</name>
<dbReference type="STRING" id="3818.A0A445CKS6"/>
<reference evidence="4 5" key="1">
    <citation type="submission" date="2019-01" db="EMBL/GenBank/DDBJ databases">
        <title>Sequencing of cultivated peanut Arachis hypogaea provides insights into genome evolution and oil improvement.</title>
        <authorList>
            <person name="Chen X."/>
        </authorList>
    </citation>
    <scope>NUCLEOTIDE SEQUENCE [LARGE SCALE GENOMIC DNA]</scope>
    <source>
        <strain evidence="5">cv. Fuhuasheng</strain>
        <tissue evidence="4">Leaves</tissue>
    </source>
</reference>
<keyword evidence="5" id="KW-1185">Reference proteome</keyword>
<dbReference type="Proteomes" id="UP000289738">
    <property type="component" value="Chromosome A06"/>
</dbReference>
<dbReference type="PROSITE" id="PS50102">
    <property type="entry name" value="RRM"/>
    <property type="match status" value="1"/>
</dbReference>
<sequence length="251" mass="28411">MDEQTMNFKDRGCPPSQPKPLLNRTRLALREERSARRNLPPPRNLLPPRKTLPPPCKTLPPPSRKTLLQRLEIPALKSAATCARHRPTCRRCAGRCRRGAKTLHPPPRKTLHPPPRKTLPQLLEERSIGRSRGFGYVTFASMDDAKDVLSGEHVLGNRMLEVKVATPKEEMRVPAKKVTRIFVARIPQFRINWGYGIPSGRPSRADWRDLGMGHDEMRGLLPIAFEYSARMLFTKASSSAHMLHAMNCAPK</sequence>
<dbReference type="Gene3D" id="3.30.70.330">
    <property type="match status" value="1"/>
</dbReference>